<feature type="domain" description="Chitin-binding type-2" evidence="7">
    <location>
        <begin position="28"/>
        <end position="86"/>
    </location>
</feature>
<dbReference type="InterPro" id="IPR036508">
    <property type="entry name" value="Chitin-bd_dom_sf"/>
</dbReference>
<reference evidence="8 9" key="1">
    <citation type="submission" date="2015-08" db="EMBL/GenBank/DDBJ databases">
        <title>Ancestral chromatin configuration constrains chromatin evolution on differentiating sex chromosomes in Drosophila.</title>
        <authorList>
            <person name="Zhou Q."/>
            <person name="Bachtrog D."/>
        </authorList>
    </citation>
    <scope>NUCLEOTIDE SEQUENCE [LARGE SCALE GENOMIC DNA]</scope>
    <source>
        <tissue evidence="8">Whole larvae</tissue>
    </source>
</reference>
<keyword evidence="5" id="KW-0325">Glycoprotein</keyword>
<dbReference type="EMBL" id="CP012525">
    <property type="protein sequence ID" value="ALC44381.1"/>
    <property type="molecule type" value="Genomic_DNA"/>
</dbReference>
<keyword evidence="4" id="KW-1015">Disulfide bond</keyword>
<feature type="chain" id="PRO_5005803573" evidence="6">
    <location>
        <begin position="21"/>
        <end position="335"/>
    </location>
</feature>
<dbReference type="Gene3D" id="2.170.140.10">
    <property type="entry name" value="Chitin binding domain"/>
    <property type="match status" value="3"/>
</dbReference>
<feature type="signal peptide" evidence="6">
    <location>
        <begin position="1"/>
        <end position="20"/>
    </location>
</feature>
<keyword evidence="2 6" id="KW-0732">Signal</keyword>
<keyword evidence="9" id="KW-1185">Reference proteome</keyword>
<dbReference type="Proteomes" id="UP000494163">
    <property type="component" value="Chromosome 3L"/>
</dbReference>
<evidence type="ECO:0000256" key="1">
    <source>
        <dbReference type="ARBA" id="ARBA00022669"/>
    </source>
</evidence>
<keyword evidence="1" id="KW-0147">Chitin-binding</keyword>
<dbReference type="AlphaFoldDB" id="A0A0M5J625"/>
<dbReference type="GO" id="GO:0005576">
    <property type="term" value="C:extracellular region"/>
    <property type="evidence" value="ECO:0007669"/>
    <property type="project" value="InterPro"/>
</dbReference>
<dbReference type="InterPro" id="IPR002557">
    <property type="entry name" value="Chitin-bd_dom"/>
</dbReference>
<organism evidence="8 9">
    <name type="scientific">Drosophila busckii</name>
    <name type="common">Fruit fly</name>
    <dbReference type="NCBI Taxonomy" id="30019"/>
    <lineage>
        <taxon>Eukaryota</taxon>
        <taxon>Metazoa</taxon>
        <taxon>Ecdysozoa</taxon>
        <taxon>Arthropoda</taxon>
        <taxon>Hexapoda</taxon>
        <taxon>Insecta</taxon>
        <taxon>Pterygota</taxon>
        <taxon>Neoptera</taxon>
        <taxon>Endopterygota</taxon>
        <taxon>Diptera</taxon>
        <taxon>Brachycera</taxon>
        <taxon>Muscomorpha</taxon>
        <taxon>Ephydroidea</taxon>
        <taxon>Drosophilidae</taxon>
        <taxon>Drosophila</taxon>
    </lineage>
</organism>
<dbReference type="Pfam" id="PF01607">
    <property type="entry name" value="CBM_14"/>
    <property type="match status" value="3"/>
</dbReference>
<name>A0A0M5J625_DROBS</name>
<dbReference type="SMART" id="SM00494">
    <property type="entry name" value="ChtBD2"/>
    <property type="match status" value="4"/>
</dbReference>
<feature type="domain" description="Chitin-binding type-2" evidence="7">
    <location>
        <begin position="208"/>
        <end position="273"/>
    </location>
</feature>
<dbReference type="PANTHER" id="PTHR23301">
    <property type="entry name" value="CHITIN BINDING PERITROPHIN-A"/>
    <property type="match status" value="1"/>
</dbReference>
<keyword evidence="3" id="KW-0677">Repeat</keyword>
<sequence>MEGLLVLLLTVLSLLQPSQQTERFTGGKDICRLLADGTEVRKPGYCNQSIKCQNHVSTPGQTCADGKYFGLSKKTCGTKDKTDTYCNVPCTTKSKGYIGDSFNCANWYYCDKATALSSGICGNGMYFDKAKQMCVYPQDTTCAATYELCQVVPADIKIKDEHNCHQYITCKSSKPTVNDCGTGMYYDVDLAKCEKKALVKCESHPIPDGACGTKKLAKRNAFSSDGATCRGYYYCRDLGSGVPDPDPLWQQCPLEYFFEPTAEVCLDRSLVKCAEDRCDGRMDGFELVQNSDCRKYIECKNGVEFGDILECPENMWFDYGAQACTREKTTYRACL</sequence>
<evidence type="ECO:0000256" key="3">
    <source>
        <dbReference type="ARBA" id="ARBA00022737"/>
    </source>
</evidence>
<evidence type="ECO:0000259" key="7">
    <source>
        <dbReference type="PROSITE" id="PS50940"/>
    </source>
</evidence>
<gene>
    <name evidence="8" type="ORF">Dbus_chr3Lg1547</name>
</gene>
<evidence type="ECO:0000256" key="2">
    <source>
        <dbReference type="ARBA" id="ARBA00022729"/>
    </source>
</evidence>
<dbReference type="OrthoDB" id="7886528at2759"/>
<dbReference type="SUPFAM" id="SSF57625">
    <property type="entry name" value="Invertebrate chitin-binding proteins"/>
    <property type="match status" value="4"/>
</dbReference>
<evidence type="ECO:0000256" key="5">
    <source>
        <dbReference type="ARBA" id="ARBA00023180"/>
    </source>
</evidence>
<dbReference type="InterPro" id="IPR051940">
    <property type="entry name" value="Chitin_bind-dev_reg"/>
</dbReference>
<evidence type="ECO:0000256" key="4">
    <source>
        <dbReference type="ARBA" id="ARBA00023157"/>
    </source>
</evidence>
<dbReference type="PANTHER" id="PTHR23301:SF0">
    <property type="entry name" value="CHITIN-BINDING TYPE-2 DOMAIN-CONTAINING PROTEIN-RELATED"/>
    <property type="match status" value="1"/>
</dbReference>
<dbReference type="GO" id="GO:0008061">
    <property type="term" value="F:chitin binding"/>
    <property type="evidence" value="ECO:0007669"/>
    <property type="project" value="UniProtKB-KW"/>
</dbReference>
<dbReference type="OMA" id="FFNQERQ"/>
<proteinExistence type="predicted"/>
<evidence type="ECO:0000313" key="9">
    <source>
        <dbReference type="Proteomes" id="UP000494163"/>
    </source>
</evidence>
<protein>
    <submittedName>
        <fullName evidence="8">CG5883</fullName>
    </submittedName>
</protein>
<accession>A0A0M5J625</accession>
<feature type="domain" description="Chitin-binding type-2" evidence="7">
    <location>
        <begin position="275"/>
        <end position="335"/>
    </location>
</feature>
<feature type="domain" description="Chitin-binding type-2" evidence="7">
    <location>
        <begin position="87"/>
        <end position="144"/>
    </location>
</feature>
<feature type="domain" description="Chitin-binding type-2" evidence="7">
    <location>
        <begin position="146"/>
        <end position="203"/>
    </location>
</feature>
<evidence type="ECO:0000313" key="8">
    <source>
        <dbReference type="EMBL" id="ALC44381.1"/>
    </source>
</evidence>
<dbReference type="PROSITE" id="PS50940">
    <property type="entry name" value="CHIT_BIND_II"/>
    <property type="match status" value="5"/>
</dbReference>
<evidence type="ECO:0000256" key="6">
    <source>
        <dbReference type="SAM" id="SignalP"/>
    </source>
</evidence>